<dbReference type="EMBL" id="OOGT01000313">
    <property type="protein sequence ID" value="SPL72483.1"/>
    <property type="molecule type" value="Genomic_DNA"/>
</dbReference>
<dbReference type="AlphaFoldDB" id="A0A2U3N4B8"/>
<dbReference type="Pfam" id="PF05656">
    <property type="entry name" value="DUF805"/>
    <property type="match status" value="1"/>
</dbReference>
<feature type="transmembrane region" description="Helical" evidence="1">
    <location>
        <begin position="93"/>
        <end position="114"/>
    </location>
</feature>
<accession>A0A2U3N4B8</accession>
<keyword evidence="1" id="KW-0472">Membrane</keyword>
<keyword evidence="1" id="KW-1133">Transmembrane helix</keyword>
<feature type="transmembrane region" description="Helical" evidence="1">
    <location>
        <begin position="134"/>
        <end position="153"/>
    </location>
</feature>
<evidence type="ECO:0000313" key="2">
    <source>
        <dbReference type="EMBL" id="SPL72483.1"/>
    </source>
</evidence>
<dbReference type="GO" id="GO:0005886">
    <property type="term" value="C:plasma membrane"/>
    <property type="evidence" value="ECO:0007669"/>
    <property type="project" value="TreeGrafter"/>
</dbReference>
<name>A0A2U3N4B8_9GAMM</name>
<dbReference type="PANTHER" id="PTHR34980:SF3">
    <property type="entry name" value="BLR8105 PROTEIN"/>
    <property type="match status" value="1"/>
</dbReference>
<feature type="transmembrane region" description="Helical" evidence="1">
    <location>
        <begin position="21"/>
        <end position="45"/>
    </location>
</feature>
<dbReference type="Proteomes" id="UP000245974">
    <property type="component" value="Unassembled WGS sequence"/>
</dbReference>
<dbReference type="FunCoup" id="A0A2U3N4B8">
    <property type="interactions" value="39"/>
</dbReference>
<evidence type="ECO:0000256" key="1">
    <source>
        <dbReference type="SAM" id="Phobius"/>
    </source>
</evidence>
<proteinExistence type="predicted"/>
<dbReference type="RefSeq" id="WP_121975870.1">
    <property type="nucleotide sequence ID" value="NZ_OOGT01000313.1"/>
</dbReference>
<keyword evidence="1" id="KW-0812">Transmembrane</keyword>
<sequence length="175" mass="19390">MNQISQNNYKPLSPNGRFGRLSYLAWNCLIGLSISIVFYLISFIIPIPLLSIGENGISAAGLIILVIIYLITIYFSIIFLIRRIHDLNKSGWLSLLILVPLVNIIFALYALFAPGTPGTNNYGAPRQTLGWEKILAWVYLVVIVISIIAAIALPSYMNSITESSTTIIETNSDQE</sequence>
<evidence type="ECO:0008006" key="4">
    <source>
        <dbReference type="Google" id="ProtNLM"/>
    </source>
</evidence>
<dbReference type="InterPro" id="IPR008523">
    <property type="entry name" value="DUF805"/>
</dbReference>
<keyword evidence="3" id="KW-1185">Reference proteome</keyword>
<reference evidence="3" key="1">
    <citation type="submission" date="2018-03" db="EMBL/GenBank/DDBJ databases">
        <authorList>
            <person name="Blom J."/>
        </authorList>
    </citation>
    <scope>NUCLEOTIDE SEQUENCE [LARGE SCALE GENOMIC DNA]</scope>
    <source>
        <strain evidence="3">KPC-SM-21</strain>
    </source>
</reference>
<dbReference type="InParanoid" id="A0A2U3N4B8"/>
<dbReference type="PANTHER" id="PTHR34980">
    <property type="entry name" value="INNER MEMBRANE PROTEIN-RELATED-RELATED"/>
    <property type="match status" value="1"/>
</dbReference>
<protein>
    <recommendedName>
        <fullName evidence="4">DUF805 domain-containing protein</fullName>
    </recommendedName>
</protein>
<gene>
    <name evidence="2" type="ORF">KPC_3661</name>
</gene>
<organism evidence="2 3">
    <name type="scientific">Acinetobacter stercoris</name>
    <dbReference type="NCBI Taxonomy" id="2126983"/>
    <lineage>
        <taxon>Bacteria</taxon>
        <taxon>Pseudomonadati</taxon>
        <taxon>Pseudomonadota</taxon>
        <taxon>Gammaproteobacteria</taxon>
        <taxon>Moraxellales</taxon>
        <taxon>Moraxellaceae</taxon>
        <taxon>Acinetobacter</taxon>
    </lineage>
</organism>
<feature type="transmembrane region" description="Helical" evidence="1">
    <location>
        <begin position="57"/>
        <end position="81"/>
    </location>
</feature>
<evidence type="ECO:0000313" key="3">
    <source>
        <dbReference type="Proteomes" id="UP000245974"/>
    </source>
</evidence>
<dbReference type="OrthoDB" id="9812349at2"/>